<evidence type="ECO:0000256" key="5">
    <source>
        <dbReference type="ARBA" id="ARBA00022741"/>
    </source>
</evidence>
<dbReference type="EC" id="2.7.1.148" evidence="2 10"/>
<comment type="pathway">
    <text evidence="10">Isoprenoid biosynthesis; isopentenyl diphosphate biosynthesis via DXP pathway; isopentenyl diphosphate from 1-deoxy-D-xylulose 5-phosphate: step 3/6.</text>
</comment>
<evidence type="ECO:0000256" key="3">
    <source>
        <dbReference type="ARBA" id="ARBA00017473"/>
    </source>
</evidence>
<dbReference type="Pfam" id="PF00288">
    <property type="entry name" value="GHMP_kinases_N"/>
    <property type="match status" value="1"/>
</dbReference>
<keyword evidence="14" id="KW-1185">Reference proteome</keyword>
<name>A0A1I7FYT0_9BURK</name>
<evidence type="ECO:0000259" key="11">
    <source>
        <dbReference type="Pfam" id="PF00288"/>
    </source>
</evidence>
<evidence type="ECO:0000256" key="6">
    <source>
        <dbReference type="ARBA" id="ARBA00022777"/>
    </source>
</evidence>
<dbReference type="InterPro" id="IPR020568">
    <property type="entry name" value="Ribosomal_Su5_D2-typ_SF"/>
</dbReference>
<evidence type="ECO:0000256" key="7">
    <source>
        <dbReference type="ARBA" id="ARBA00022840"/>
    </source>
</evidence>
<evidence type="ECO:0000313" key="14">
    <source>
        <dbReference type="Proteomes" id="UP000183656"/>
    </source>
</evidence>
<proteinExistence type="inferred from homology"/>
<dbReference type="UniPathway" id="UPA00056">
    <property type="reaction ID" value="UER00094"/>
</dbReference>
<evidence type="ECO:0000256" key="9">
    <source>
        <dbReference type="ARBA" id="ARBA00032554"/>
    </source>
</evidence>
<accession>A0A1I7FYT0</accession>
<feature type="active site" evidence="10">
    <location>
        <position position="138"/>
    </location>
</feature>
<feature type="domain" description="GHMP kinase C-terminal" evidence="12">
    <location>
        <begin position="213"/>
        <end position="251"/>
    </location>
</feature>
<keyword evidence="5 10" id="KW-0547">Nucleotide-binding</keyword>
<dbReference type="GO" id="GO:0050515">
    <property type="term" value="F:4-(cytidine 5'-diphospho)-2-C-methyl-D-erythritol kinase activity"/>
    <property type="evidence" value="ECO:0007669"/>
    <property type="project" value="UniProtKB-UniRule"/>
</dbReference>
<dbReference type="PANTHER" id="PTHR43527">
    <property type="entry name" value="4-DIPHOSPHOCYTIDYL-2-C-METHYL-D-ERYTHRITOL KINASE, CHLOROPLASTIC"/>
    <property type="match status" value="1"/>
</dbReference>
<comment type="catalytic activity">
    <reaction evidence="10">
        <text>4-CDP-2-C-methyl-D-erythritol + ATP = 4-CDP-2-C-methyl-D-erythritol 2-phosphate + ADP + H(+)</text>
        <dbReference type="Rhea" id="RHEA:18437"/>
        <dbReference type="ChEBI" id="CHEBI:15378"/>
        <dbReference type="ChEBI" id="CHEBI:30616"/>
        <dbReference type="ChEBI" id="CHEBI:57823"/>
        <dbReference type="ChEBI" id="CHEBI:57919"/>
        <dbReference type="ChEBI" id="CHEBI:456216"/>
        <dbReference type="EC" id="2.7.1.148"/>
    </reaction>
</comment>
<dbReference type="NCBIfam" id="TIGR00154">
    <property type="entry name" value="ispE"/>
    <property type="match status" value="1"/>
</dbReference>
<dbReference type="Gene3D" id="3.30.230.10">
    <property type="match status" value="1"/>
</dbReference>
<sequence length="285" mass="30256">MQALYDLPAPAKLNLFLHITGRRADGYHLMQSVFMLIDWCDTLHVEHRADGRITREDLGEGPALPAEDLIVRAARALQAATGCQAGAHIGVVKRIPAQAGMGGGSSDAATTLLALNKLWNLRLSTAELQAIGVQLGADVPFFLCGTNAWVEGIGDIISPLETPYGLPSTTFLVVKPQAGLDTKTIFSHPDLKRNSDSATITSFAADHFGFGQNNLQTVAQALCPEVNHAIAWLSSKGLQGKMTGSGSAVFAQMPHAVNLSGADSKWQIKVCNNLQLHPLAGWASG</sequence>
<organism evidence="13 14">
    <name type="scientific">Paenacidovorax caeni</name>
    <dbReference type="NCBI Taxonomy" id="343013"/>
    <lineage>
        <taxon>Bacteria</taxon>
        <taxon>Pseudomonadati</taxon>
        <taxon>Pseudomonadota</taxon>
        <taxon>Betaproteobacteria</taxon>
        <taxon>Burkholderiales</taxon>
        <taxon>Comamonadaceae</taxon>
        <taxon>Paenacidovorax</taxon>
    </lineage>
</organism>
<comment type="similarity">
    <text evidence="1 10">Belongs to the GHMP kinase family. IspE subfamily.</text>
</comment>
<protein>
    <recommendedName>
        <fullName evidence="3 10">4-diphosphocytidyl-2-C-methyl-D-erythritol kinase</fullName>
        <shortName evidence="10">CMK</shortName>
        <ecNumber evidence="2 10">2.7.1.148</ecNumber>
    </recommendedName>
    <alternativeName>
        <fullName evidence="9 10">4-(cytidine-5'-diphospho)-2-C-methyl-D-erythritol kinase</fullName>
    </alternativeName>
</protein>
<feature type="active site" evidence="10">
    <location>
        <position position="12"/>
    </location>
</feature>
<feature type="binding site" evidence="10">
    <location>
        <begin position="96"/>
        <end position="106"/>
    </location>
    <ligand>
        <name>ATP</name>
        <dbReference type="ChEBI" id="CHEBI:30616"/>
    </ligand>
</feature>
<dbReference type="PANTHER" id="PTHR43527:SF2">
    <property type="entry name" value="4-DIPHOSPHOCYTIDYL-2-C-METHYL-D-ERYTHRITOL KINASE, CHLOROPLASTIC"/>
    <property type="match status" value="1"/>
</dbReference>
<dbReference type="EMBL" id="FPBX01000003">
    <property type="protein sequence ID" value="SFU41339.1"/>
    <property type="molecule type" value="Genomic_DNA"/>
</dbReference>
<dbReference type="SUPFAM" id="SSF55060">
    <property type="entry name" value="GHMP Kinase, C-terminal domain"/>
    <property type="match status" value="1"/>
</dbReference>
<dbReference type="OrthoDB" id="9809438at2"/>
<dbReference type="PIRSF" id="PIRSF010376">
    <property type="entry name" value="IspE"/>
    <property type="match status" value="1"/>
</dbReference>
<evidence type="ECO:0000256" key="1">
    <source>
        <dbReference type="ARBA" id="ARBA00009684"/>
    </source>
</evidence>
<dbReference type="SUPFAM" id="SSF54211">
    <property type="entry name" value="Ribosomal protein S5 domain 2-like"/>
    <property type="match status" value="1"/>
</dbReference>
<evidence type="ECO:0000256" key="10">
    <source>
        <dbReference type="HAMAP-Rule" id="MF_00061"/>
    </source>
</evidence>
<dbReference type="Proteomes" id="UP000183656">
    <property type="component" value="Unassembled WGS sequence"/>
</dbReference>
<dbReference type="InterPro" id="IPR036554">
    <property type="entry name" value="GHMP_kinase_C_sf"/>
</dbReference>
<reference evidence="13 14" key="1">
    <citation type="submission" date="2016-10" db="EMBL/GenBank/DDBJ databases">
        <authorList>
            <person name="de Groot N.N."/>
        </authorList>
    </citation>
    <scope>NUCLEOTIDE SEQUENCE [LARGE SCALE GENOMIC DNA]</scope>
    <source>
        <strain evidence="13 14">R-24608</strain>
    </source>
</reference>
<evidence type="ECO:0000256" key="2">
    <source>
        <dbReference type="ARBA" id="ARBA00012052"/>
    </source>
</evidence>
<dbReference type="Gene3D" id="3.30.70.890">
    <property type="entry name" value="GHMP kinase, C-terminal domain"/>
    <property type="match status" value="1"/>
</dbReference>
<dbReference type="InterPro" id="IPR013750">
    <property type="entry name" value="GHMP_kinase_C_dom"/>
</dbReference>
<dbReference type="Pfam" id="PF08544">
    <property type="entry name" value="GHMP_kinases_C"/>
    <property type="match status" value="1"/>
</dbReference>
<dbReference type="RefSeq" id="WP_054254619.1">
    <property type="nucleotide sequence ID" value="NZ_CYIG01000001.1"/>
</dbReference>
<evidence type="ECO:0000259" key="12">
    <source>
        <dbReference type="Pfam" id="PF08544"/>
    </source>
</evidence>
<evidence type="ECO:0000256" key="4">
    <source>
        <dbReference type="ARBA" id="ARBA00022679"/>
    </source>
</evidence>
<dbReference type="GO" id="GO:0005524">
    <property type="term" value="F:ATP binding"/>
    <property type="evidence" value="ECO:0007669"/>
    <property type="project" value="UniProtKB-UniRule"/>
</dbReference>
<dbReference type="InterPro" id="IPR004424">
    <property type="entry name" value="IspE"/>
</dbReference>
<dbReference type="InterPro" id="IPR006204">
    <property type="entry name" value="GHMP_kinase_N_dom"/>
</dbReference>
<dbReference type="GO" id="GO:0019288">
    <property type="term" value="P:isopentenyl diphosphate biosynthetic process, methylerythritol 4-phosphate pathway"/>
    <property type="evidence" value="ECO:0007669"/>
    <property type="project" value="UniProtKB-UniRule"/>
</dbReference>
<dbReference type="STRING" id="343013.SAMN04489707_1003150"/>
<feature type="domain" description="GHMP kinase N-terminal" evidence="11">
    <location>
        <begin position="69"/>
        <end position="145"/>
    </location>
</feature>
<keyword evidence="8 10" id="KW-0414">Isoprene biosynthesis</keyword>
<keyword evidence="4 10" id="KW-0808">Transferase</keyword>
<dbReference type="GO" id="GO:0016114">
    <property type="term" value="P:terpenoid biosynthetic process"/>
    <property type="evidence" value="ECO:0007669"/>
    <property type="project" value="UniProtKB-UniRule"/>
</dbReference>
<dbReference type="AlphaFoldDB" id="A0A1I7FYT0"/>
<evidence type="ECO:0000313" key="13">
    <source>
        <dbReference type="EMBL" id="SFU41339.1"/>
    </source>
</evidence>
<keyword evidence="6 10" id="KW-0418">Kinase</keyword>
<dbReference type="HAMAP" id="MF_00061">
    <property type="entry name" value="IspE"/>
    <property type="match status" value="1"/>
</dbReference>
<keyword evidence="7 10" id="KW-0067">ATP-binding</keyword>
<comment type="function">
    <text evidence="10">Catalyzes the phosphorylation of the position 2 hydroxy group of 4-diphosphocytidyl-2C-methyl-D-erythritol.</text>
</comment>
<evidence type="ECO:0000256" key="8">
    <source>
        <dbReference type="ARBA" id="ARBA00023229"/>
    </source>
</evidence>
<gene>
    <name evidence="10" type="primary">ispE</name>
    <name evidence="13" type="ORF">SAMN04489707_1003150</name>
</gene>
<dbReference type="InterPro" id="IPR014721">
    <property type="entry name" value="Ribsml_uS5_D2-typ_fold_subgr"/>
</dbReference>